<feature type="domain" description="Integrase catalytic" evidence="1">
    <location>
        <begin position="1"/>
        <end position="133"/>
    </location>
</feature>
<name>A0ABM0GXM9_SACKO</name>
<dbReference type="GeneID" id="100367938"/>
<dbReference type="PANTHER" id="PTHR37984">
    <property type="entry name" value="PROTEIN CBG26694"/>
    <property type="match status" value="1"/>
</dbReference>
<reference evidence="3" key="1">
    <citation type="submission" date="2025-08" db="UniProtKB">
        <authorList>
            <consortium name="RefSeq"/>
        </authorList>
    </citation>
    <scope>IDENTIFICATION</scope>
    <source>
        <tissue evidence="3">Testes</tissue>
    </source>
</reference>
<evidence type="ECO:0000313" key="3">
    <source>
        <dbReference type="RefSeq" id="XP_002739635.1"/>
    </source>
</evidence>
<dbReference type="RefSeq" id="XP_002739635.1">
    <property type="nucleotide sequence ID" value="XM_002739589.1"/>
</dbReference>
<gene>
    <name evidence="3" type="primary">LOC100367938</name>
</gene>
<dbReference type="Proteomes" id="UP000694865">
    <property type="component" value="Unplaced"/>
</dbReference>
<sequence length="133" mass="15875">MDYYSNYFEIDHLYEETASEIIKRTKRHFSVHGIPDQYYSDNIPYNSKEFRDFAKDYEFELITSSPEYPQSNGKVENAVKTAKLLMKKSKDAETNTSNYLIGETHQVKEWEHLLYNVYVVDTQNHCYQQLVYC</sequence>
<dbReference type="InterPro" id="IPR050951">
    <property type="entry name" value="Retrovirus_Pol_polyprotein"/>
</dbReference>
<keyword evidence="2" id="KW-1185">Reference proteome</keyword>
<accession>A0ABM0GXM9</accession>
<dbReference type="SUPFAM" id="SSF53098">
    <property type="entry name" value="Ribonuclease H-like"/>
    <property type="match status" value="1"/>
</dbReference>
<organism evidence="2 3">
    <name type="scientific">Saccoglossus kowalevskii</name>
    <name type="common">Acorn worm</name>
    <dbReference type="NCBI Taxonomy" id="10224"/>
    <lineage>
        <taxon>Eukaryota</taxon>
        <taxon>Metazoa</taxon>
        <taxon>Hemichordata</taxon>
        <taxon>Enteropneusta</taxon>
        <taxon>Harrimaniidae</taxon>
        <taxon>Saccoglossus</taxon>
    </lineage>
</organism>
<protein>
    <submittedName>
        <fullName evidence="3">Uncharacterized protein LOC100367938</fullName>
    </submittedName>
</protein>
<dbReference type="InterPro" id="IPR012337">
    <property type="entry name" value="RNaseH-like_sf"/>
</dbReference>
<dbReference type="InterPro" id="IPR001584">
    <property type="entry name" value="Integrase_cat-core"/>
</dbReference>
<proteinExistence type="predicted"/>
<evidence type="ECO:0000313" key="2">
    <source>
        <dbReference type="Proteomes" id="UP000694865"/>
    </source>
</evidence>
<dbReference type="PROSITE" id="PS50994">
    <property type="entry name" value="INTEGRASE"/>
    <property type="match status" value="1"/>
</dbReference>
<evidence type="ECO:0000259" key="1">
    <source>
        <dbReference type="PROSITE" id="PS50994"/>
    </source>
</evidence>
<dbReference type="InterPro" id="IPR036397">
    <property type="entry name" value="RNaseH_sf"/>
</dbReference>
<dbReference type="PANTHER" id="PTHR37984:SF8">
    <property type="entry name" value="CCHC-TYPE DOMAIN-CONTAINING PROTEIN"/>
    <property type="match status" value="1"/>
</dbReference>
<dbReference type="Gene3D" id="3.30.420.10">
    <property type="entry name" value="Ribonuclease H-like superfamily/Ribonuclease H"/>
    <property type="match status" value="1"/>
</dbReference>